<keyword evidence="1" id="KW-0732">Signal</keyword>
<protein>
    <recommendedName>
        <fullName evidence="4">Glycosyl hydrolase family 32 N-terminal domain-containing protein</fullName>
    </recommendedName>
</protein>
<evidence type="ECO:0000256" key="1">
    <source>
        <dbReference type="SAM" id="SignalP"/>
    </source>
</evidence>
<dbReference type="InterPro" id="IPR023296">
    <property type="entry name" value="Glyco_hydro_beta-prop_sf"/>
</dbReference>
<keyword evidence="3" id="KW-1185">Reference proteome</keyword>
<comment type="caution">
    <text evidence="2">The sequence shown here is derived from an EMBL/GenBank/DDBJ whole genome shotgun (WGS) entry which is preliminary data.</text>
</comment>
<reference evidence="2 3" key="1">
    <citation type="submission" date="2017-04" db="EMBL/GenBank/DDBJ databases">
        <title>A new member of the family Flavobacteriaceae isolated from ascidians.</title>
        <authorList>
            <person name="Chen L."/>
        </authorList>
    </citation>
    <scope>NUCLEOTIDE SEQUENCE [LARGE SCALE GENOMIC DNA]</scope>
    <source>
        <strain evidence="2 3">HQA918</strain>
    </source>
</reference>
<dbReference type="OrthoDB" id="2534034at2"/>
<dbReference type="EMBL" id="NBWU01000002">
    <property type="protein sequence ID" value="PCE64742.1"/>
    <property type="molecule type" value="Genomic_DNA"/>
</dbReference>
<accession>A0A2A4GAG9</accession>
<feature type="signal peptide" evidence="1">
    <location>
        <begin position="1"/>
        <end position="20"/>
    </location>
</feature>
<dbReference type="Gene3D" id="2.115.10.20">
    <property type="entry name" value="Glycosyl hydrolase domain, family 43"/>
    <property type="match status" value="2"/>
</dbReference>
<dbReference type="SUPFAM" id="SSF75005">
    <property type="entry name" value="Arabinanase/levansucrase/invertase"/>
    <property type="match status" value="2"/>
</dbReference>
<dbReference type="RefSeq" id="WP_097440022.1">
    <property type="nucleotide sequence ID" value="NZ_KZ300476.1"/>
</dbReference>
<gene>
    <name evidence="2" type="ORF">B7P33_06110</name>
</gene>
<dbReference type="PANTHER" id="PTHR43301">
    <property type="entry name" value="ARABINAN ENDO-1,5-ALPHA-L-ARABINOSIDASE"/>
    <property type="match status" value="1"/>
</dbReference>
<dbReference type="AlphaFoldDB" id="A0A2A4GAG9"/>
<evidence type="ECO:0000313" key="3">
    <source>
        <dbReference type="Proteomes" id="UP000219559"/>
    </source>
</evidence>
<name>A0A2A4GAG9_9FLAO</name>
<feature type="chain" id="PRO_5012449705" description="Glycosyl hydrolase family 32 N-terminal domain-containing protein" evidence="1">
    <location>
        <begin position="21"/>
        <end position="325"/>
    </location>
</feature>
<sequence>MRKTWLFVCSLFFIGTIAQAQNNLLSGLEQPILFEGDAQNAFRDPAVVYHDGVFHLYFTWVEIQDDGKIFSYTAQSRSQDLKNWSEPEKITPKGDRLNYSSPGNVIRFGKEWILCLQTYPRPGYTQADIPRYGDDSARIFIMRSKDLKHWSAPELLRVKGDDVPESEMGRMIDPYLIEDKDEPGKYWCFYKQNGVSMSWSNDLQHWTYAGHTESGENVTVLVEDDTYLLVHSPHNGIAMKRSNDLQQWEAFGSLIILGQSEWPWAQGRITAATIVNMKNEPTLGKYLMFFHGSGPKDERWYFDNHSSIGIAWSTDLQNWSWPGKE</sequence>
<proteinExistence type="predicted"/>
<evidence type="ECO:0000313" key="2">
    <source>
        <dbReference type="EMBL" id="PCE64742.1"/>
    </source>
</evidence>
<dbReference type="Proteomes" id="UP000219559">
    <property type="component" value="Unassembled WGS sequence"/>
</dbReference>
<dbReference type="InterPro" id="IPR050727">
    <property type="entry name" value="GH43_arabinanases"/>
</dbReference>
<dbReference type="PANTHER" id="PTHR43301:SF3">
    <property type="entry name" value="ARABINAN ENDO-1,5-ALPHA-L-ARABINOSIDASE A-RELATED"/>
    <property type="match status" value="1"/>
</dbReference>
<organism evidence="2 3">
    <name type="scientific">Sediminicola luteus</name>
    <dbReference type="NCBI Taxonomy" id="319238"/>
    <lineage>
        <taxon>Bacteria</taxon>
        <taxon>Pseudomonadati</taxon>
        <taxon>Bacteroidota</taxon>
        <taxon>Flavobacteriia</taxon>
        <taxon>Flavobacteriales</taxon>
        <taxon>Flavobacteriaceae</taxon>
        <taxon>Sediminicola</taxon>
    </lineage>
</organism>
<dbReference type="CDD" id="cd15482">
    <property type="entry name" value="Sialidase_non-viral"/>
    <property type="match status" value="1"/>
</dbReference>
<evidence type="ECO:0008006" key="4">
    <source>
        <dbReference type="Google" id="ProtNLM"/>
    </source>
</evidence>